<dbReference type="eggNOG" id="COG1794">
    <property type="taxonomic scope" value="Bacteria"/>
</dbReference>
<dbReference type="PROSITE" id="PS00924">
    <property type="entry name" value="ASP_GLU_RACEMASE_2"/>
    <property type="match status" value="1"/>
</dbReference>
<gene>
    <name evidence="3" type="ORF">HMPREF1476_00196</name>
</gene>
<evidence type="ECO:0000313" key="3">
    <source>
        <dbReference type="EMBL" id="EPE01963.1"/>
    </source>
</evidence>
<dbReference type="InterPro" id="IPR018187">
    <property type="entry name" value="Asp/Glu_racemase_AS_1"/>
</dbReference>
<comment type="similarity">
    <text evidence="1">Belongs to the aspartate/glutamate racemases family.</text>
</comment>
<dbReference type="InterPro" id="IPR033134">
    <property type="entry name" value="Asp/Glu_racemase_AS_2"/>
</dbReference>
<accession>S3C6W4</accession>
<reference evidence="3 4" key="1">
    <citation type="submission" date="2013-04" db="EMBL/GenBank/DDBJ databases">
        <title>The Genome Sequence of Sutterella wadsworthensis HGA0223.</title>
        <authorList>
            <consortium name="The Broad Institute Genomics Platform"/>
            <person name="Earl A."/>
            <person name="Ward D."/>
            <person name="Feldgarden M."/>
            <person name="Gevers D."/>
            <person name="Schmidt T.M."/>
            <person name="Dover J."/>
            <person name="Dai D."/>
            <person name="Walker B."/>
            <person name="Young S."/>
            <person name="Zeng Q."/>
            <person name="Gargeya S."/>
            <person name="Fitzgerald M."/>
            <person name="Haas B."/>
            <person name="Abouelleil A."/>
            <person name="Allen A.W."/>
            <person name="Alvarado L."/>
            <person name="Arachchi H.M."/>
            <person name="Berlin A.M."/>
            <person name="Chapman S.B."/>
            <person name="Gainer-Dewar J."/>
            <person name="Goldberg J."/>
            <person name="Griggs A."/>
            <person name="Gujja S."/>
            <person name="Hansen M."/>
            <person name="Howarth C."/>
            <person name="Imamovic A."/>
            <person name="Ireland A."/>
            <person name="Larimer J."/>
            <person name="McCowan C."/>
            <person name="Murphy C."/>
            <person name="Pearson M."/>
            <person name="Poon T.W."/>
            <person name="Priest M."/>
            <person name="Roberts A."/>
            <person name="Saif S."/>
            <person name="Shea T."/>
            <person name="Sisk P."/>
            <person name="Sykes S."/>
            <person name="Wortman J."/>
            <person name="Nusbaum C."/>
            <person name="Birren B."/>
        </authorList>
    </citation>
    <scope>NUCLEOTIDE SEQUENCE [LARGE SCALE GENOMIC DNA]</scope>
    <source>
        <strain evidence="3 4">HGA0223</strain>
    </source>
</reference>
<dbReference type="PROSITE" id="PS00923">
    <property type="entry name" value="ASP_GLU_RACEMASE_1"/>
    <property type="match status" value="1"/>
</dbReference>
<comment type="caution">
    <text evidence="3">The sequence shown here is derived from an EMBL/GenBank/DDBJ whole genome shotgun (WGS) entry which is preliminary data.</text>
</comment>
<evidence type="ECO:0000256" key="1">
    <source>
        <dbReference type="ARBA" id="ARBA00007847"/>
    </source>
</evidence>
<sequence>MGRKKIGLTSGLNPLPALKMKSCLIGVGAKLDLPVEVVESNVELPLDAPTPRIALADRKITALIALEHLQRQGCEAAVLADIKSEPFLDELRKELEMPIVSLLAKLDDKVKSGTIQTMACLGTAVPQEFFAEHFGPAVKWVSPDEEMKAEFAKIQNPCEGLRRNGLTPAFKAYLVKAGHELMAQGAEVLIPNCSQMARFVEELRAEGLPVEDLLSDAAEMAVASTPARRPKPFKVGLIGGLGPAATVDLYDKIVKATPAKTDQEHIKLVVEQNPQIPDRTACLLNGGEDPTLALFHCAQRLEADGCSTLIVPCNTAHAFLPYLERFIKIPFINMQQAALDEIQNKLGTRAKIGLLATTGTVQTGIYGDKAKAMGLPMFVPDDVHQERVMAAIYGPQGAKAGYTNGICREDLISAAEYLVKTHGCNCLILGCTELPLILDESDDFEVAGSRVIVVDPTAALARKVVKTAEDAYAATGIR</sequence>
<dbReference type="PATRIC" id="fig|1203554.3.peg.186"/>
<organism evidence="3 4">
    <name type="scientific">Sutterella wadsworthensis HGA0223</name>
    <dbReference type="NCBI Taxonomy" id="1203554"/>
    <lineage>
        <taxon>Bacteria</taxon>
        <taxon>Pseudomonadati</taxon>
        <taxon>Pseudomonadota</taxon>
        <taxon>Betaproteobacteria</taxon>
        <taxon>Burkholderiales</taxon>
        <taxon>Sutterellaceae</taxon>
        <taxon>Sutterella</taxon>
    </lineage>
</organism>
<evidence type="ECO:0000313" key="4">
    <source>
        <dbReference type="Proteomes" id="UP000014400"/>
    </source>
</evidence>
<dbReference type="InterPro" id="IPR001920">
    <property type="entry name" value="Asp/Glu_race"/>
</dbReference>
<dbReference type="STRING" id="1203554.HMPREF1476_00196"/>
<dbReference type="EMBL" id="ATCF01000004">
    <property type="protein sequence ID" value="EPE01963.1"/>
    <property type="molecule type" value="Genomic_DNA"/>
</dbReference>
<dbReference type="PANTHER" id="PTHR21198">
    <property type="entry name" value="GLUTAMATE RACEMASE"/>
    <property type="match status" value="1"/>
</dbReference>
<evidence type="ECO:0000256" key="2">
    <source>
        <dbReference type="ARBA" id="ARBA00023235"/>
    </source>
</evidence>
<dbReference type="InterPro" id="IPR015942">
    <property type="entry name" value="Asp/Glu/hydantoin_racemase"/>
</dbReference>
<dbReference type="SUPFAM" id="SSF53681">
    <property type="entry name" value="Aspartate/glutamate racemase"/>
    <property type="match status" value="2"/>
</dbReference>
<dbReference type="Gene3D" id="3.40.50.1860">
    <property type="match status" value="4"/>
</dbReference>
<dbReference type="HOGENOM" id="CLU_557438_0_0_4"/>
<dbReference type="Pfam" id="PF01177">
    <property type="entry name" value="Asp_Glu_race"/>
    <property type="match status" value="1"/>
</dbReference>
<dbReference type="GO" id="GO:0047661">
    <property type="term" value="F:amino-acid racemase activity"/>
    <property type="evidence" value="ECO:0007669"/>
    <property type="project" value="InterPro"/>
</dbReference>
<proteinExistence type="inferred from homology"/>
<dbReference type="InterPro" id="IPR004380">
    <property type="entry name" value="Asp_race"/>
</dbReference>
<protein>
    <submittedName>
        <fullName evidence="3">Aspartate racemase</fullName>
    </submittedName>
</protein>
<dbReference type="Proteomes" id="UP000014400">
    <property type="component" value="Unassembled WGS sequence"/>
</dbReference>
<keyword evidence="4" id="KW-1185">Reference proteome</keyword>
<keyword evidence="2" id="KW-0413">Isomerase</keyword>
<dbReference type="PANTHER" id="PTHR21198:SF7">
    <property type="entry name" value="ASPARTATE-GLUTAMATE RACEMASE FAMILY"/>
    <property type="match status" value="1"/>
</dbReference>
<dbReference type="AlphaFoldDB" id="S3C6W4"/>
<name>S3C6W4_9BURK</name>
<dbReference type="NCBIfam" id="TIGR00035">
    <property type="entry name" value="asp_race"/>
    <property type="match status" value="1"/>
</dbReference>